<gene>
    <name evidence="2" type="ORF">RFI_01616</name>
</gene>
<feature type="transmembrane region" description="Helical" evidence="1">
    <location>
        <begin position="82"/>
        <end position="99"/>
    </location>
</feature>
<keyword evidence="1" id="KW-1133">Transmembrane helix</keyword>
<feature type="transmembrane region" description="Helical" evidence="1">
    <location>
        <begin position="60"/>
        <end position="76"/>
    </location>
</feature>
<name>X6PBA8_RETFI</name>
<reference evidence="2 3" key="1">
    <citation type="journal article" date="2013" name="Curr. Biol.">
        <title>The Genome of the Foraminiferan Reticulomyxa filosa.</title>
        <authorList>
            <person name="Glockner G."/>
            <person name="Hulsmann N."/>
            <person name="Schleicher M."/>
            <person name="Noegel A.A."/>
            <person name="Eichinger L."/>
            <person name="Gallinger C."/>
            <person name="Pawlowski J."/>
            <person name="Sierra R."/>
            <person name="Euteneuer U."/>
            <person name="Pillet L."/>
            <person name="Moustafa A."/>
            <person name="Platzer M."/>
            <person name="Groth M."/>
            <person name="Szafranski K."/>
            <person name="Schliwa M."/>
        </authorList>
    </citation>
    <scope>NUCLEOTIDE SEQUENCE [LARGE SCALE GENOMIC DNA]</scope>
</reference>
<dbReference type="Proteomes" id="UP000023152">
    <property type="component" value="Unassembled WGS sequence"/>
</dbReference>
<dbReference type="EMBL" id="ASPP01001586">
    <property type="protein sequence ID" value="ETO35446.1"/>
    <property type="molecule type" value="Genomic_DNA"/>
</dbReference>
<sequence>MYSTLETNTDIMLAGLFAMFAVITSPMALVGVALILLFWIYTMKEDSWSVGGKIIISGKYKTLIVMSIIVVAVIWLGILDAIIYGGFIALIVSSIHMVFHKPMSRNNSDMDATDNDIEHDSEELGFATPSYSANDDLNHVLKGV</sequence>
<evidence type="ECO:0008006" key="4">
    <source>
        <dbReference type="Google" id="ProtNLM"/>
    </source>
</evidence>
<accession>X6PBA8</accession>
<protein>
    <recommendedName>
        <fullName evidence="4">PRA1 family protein</fullName>
    </recommendedName>
</protein>
<organism evidence="2 3">
    <name type="scientific">Reticulomyxa filosa</name>
    <dbReference type="NCBI Taxonomy" id="46433"/>
    <lineage>
        <taxon>Eukaryota</taxon>
        <taxon>Sar</taxon>
        <taxon>Rhizaria</taxon>
        <taxon>Retaria</taxon>
        <taxon>Foraminifera</taxon>
        <taxon>Monothalamids</taxon>
        <taxon>Reticulomyxidae</taxon>
        <taxon>Reticulomyxa</taxon>
    </lineage>
</organism>
<evidence type="ECO:0000256" key="1">
    <source>
        <dbReference type="SAM" id="Phobius"/>
    </source>
</evidence>
<feature type="transmembrane region" description="Helical" evidence="1">
    <location>
        <begin position="12"/>
        <end position="39"/>
    </location>
</feature>
<dbReference type="AlphaFoldDB" id="X6PBA8"/>
<comment type="caution">
    <text evidence="2">The sequence shown here is derived from an EMBL/GenBank/DDBJ whole genome shotgun (WGS) entry which is preliminary data.</text>
</comment>
<evidence type="ECO:0000313" key="3">
    <source>
        <dbReference type="Proteomes" id="UP000023152"/>
    </source>
</evidence>
<proteinExistence type="predicted"/>
<keyword evidence="1" id="KW-0812">Transmembrane</keyword>
<keyword evidence="1" id="KW-0472">Membrane</keyword>
<evidence type="ECO:0000313" key="2">
    <source>
        <dbReference type="EMBL" id="ETO35446.1"/>
    </source>
</evidence>
<keyword evidence="3" id="KW-1185">Reference proteome</keyword>